<reference evidence="2 3" key="1">
    <citation type="submission" date="2018-04" db="EMBL/GenBank/DDBJ databases">
        <title>Active sludge and wastewater microbial communities from Klosterneuburg, Austria.</title>
        <authorList>
            <person name="Wagner M."/>
        </authorList>
    </citation>
    <scope>NUCLEOTIDE SEQUENCE [LARGE SCALE GENOMIC DNA]</scope>
    <source>
        <strain evidence="2 3">Nm4</strain>
    </source>
</reference>
<proteinExistence type="predicted"/>
<accession>A0A2T5IVV7</accession>
<protein>
    <submittedName>
        <fullName evidence="2">Uncharacterized protein</fullName>
    </submittedName>
</protein>
<dbReference type="EMBL" id="QAOL01000002">
    <property type="protein sequence ID" value="PTQ88038.1"/>
    <property type="molecule type" value="Genomic_DNA"/>
</dbReference>
<keyword evidence="1" id="KW-0472">Membrane</keyword>
<feature type="transmembrane region" description="Helical" evidence="1">
    <location>
        <begin position="23"/>
        <end position="42"/>
    </location>
</feature>
<evidence type="ECO:0000256" key="1">
    <source>
        <dbReference type="SAM" id="Phobius"/>
    </source>
</evidence>
<keyword evidence="1" id="KW-0812">Transmembrane</keyword>
<keyword evidence="1" id="KW-1133">Transmembrane helix</keyword>
<evidence type="ECO:0000313" key="2">
    <source>
        <dbReference type="EMBL" id="PTQ88038.1"/>
    </source>
</evidence>
<dbReference type="Proteomes" id="UP000244110">
    <property type="component" value="Unassembled WGS sequence"/>
</dbReference>
<comment type="caution">
    <text evidence="2">The sequence shown here is derived from an EMBL/GenBank/DDBJ whole genome shotgun (WGS) entry which is preliminary data.</text>
</comment>
<gene>
    <name evidence="2" type="ORF">C8R28_100237</name>
</gene>
<sequence length="47" mass="5342">MLNLPIIGKSSVNLSIVQYRTGYWITSLILCLRNPLVFSVAFNQTTR</sequence>
<organism evidence="2 3">
    <name type="scientific">Nitrosomonas ureae</name>
    <dbReference type="NCBI Taxonomy" id="44577"/>
    <lineage>
        <taxon>Bacteria</taxon>
        <taxon>Pseudomonadati</taxon>
        <taxon>Pseudomonadota</taxon>
        <taxon>Betaproteobacteria</taxon>
        <taxon>Nitrosomonadales</taxon>
        <taxon>Nitrosomonadaceae</taxon>
        <taxon>Nitrosomonas</taxon>
    </lineage>
</organism>
<dbReference type="AlphaFoldDB" id="A0A2T5IVV7"/>
<name>A0A2T5IVV7_9PROT</name>
<evidence type="ECO:0000313" key="3">
    <source>
        <dbReference type="Proteomes" id="UP000244110"/>
    </source>
</evidence>